<evidence type="ECO:0000256" key="2">
    <source>
        <dbReference type="ARBA" id="ARBA00023169"/>
    </source>
</evidence>
<feature type="transmembrane region" description="Helical" evidence="3">
    <location>
        <begin position="340"/>
        <end position="359"/>
    </location>
</feature>
<dbReference type="GO" id="GO:0016780">
    <property type="term" value="F:phosphotransferase activity, for other substituted phosphate groups"/>
    <property type="evidence" value="ECO:0007669"/>
    <property type="project" value="TreeGrafter"/>
</dbReference>
<dbReference type="GO" id="GO:0000271">
    <property type="term" value="P:polysaccharide biosynthetic process"/>
    <property type="evidence" value="ECO:0007669"/>
    <property type="project" value="UniProtKB-KW"/>
</dbReference>
<protein>
    <submittedName>
        <fullName evidence="6">Lipopolysaccharide/colanic/teichoic acid biosynthesis glycosyltransferase</fullName>
    </submittedName>
</protein>
<feature type="domain" description="Glycosyltransferase 2-like" evidence="4">
    <location>
        <begin position="7"/>
        <end position="150"/>
    </location>
</feature>
<feature type="transmembrane region" description="Helical" evidence="3">
    <location>
        <begin position="547"/>
        <end position="571"/>
    </location>
</feature>
<dbReference type="PANTHER" id="PTHR30576:SF0">
    <property type="entry name" value="UNDECAPRENYL-PHOSPHATE N-ACETYLGALACTOSAMINYL 1-PHOSPHATE TRANSFERASE-RELATED"/>
    <property type="match status" value="1"/>
</dbReference>
<dbReference type="InterPro" id="IPR029044">
    <property type="entry name" value="Nucleotide-diphossugar_trans"/>
</dbReference>
<name>A0A285U2S6_9HYPH</name>
<dbReference type="EMBL" id="OBQD01000002">
    <property type="protein sequence ID" value="SOC35728.1"/>
    <property type="molecule type" value="Genomic_DNA"/>
</dbReference>
<organism evidence="6 7">
    <name type="scientific">Rhizobium subbaraonis</name>
    <dbReference type="NCBI Taxonomy" id="908946"/>
    <lineage>
        <taxon>Bacteria</taxon>
        <taxon>Pseudomonadati</taxon>
        <taxon>Pseudomonadota</taxon>
        <taxon>Alphaproteobacteria</taxon>
        <taxon>Hyphomicrobiales</taxon>
        <taxon>Rhizobiaceae</taxon>
        <taxon>Rhizobium/Agrobacterium group</taxon>
        <taxon>Rhizobium</taxon>
    </lineage>
</organism>
<feature type="transmembrane region" description="Helical" evidence="3">
    <location>
        <begin position="405"/>
        <end position="429"/>
    </location>
</feature>
<dbReference type="PANTHER" id="PTHR30576">
    <property type="entry name" value="COLANIC BIOSYNTHESIS UDP-GLUCOSE LIPID CARRIER TRANSFERASE"/>
    <property type="match status" value="1"/>
</dbReference>
<feature type="transmembrane region" description="Helical" evidence="3">
    <location>
        <begin position="371"/>
        <end position="393"/>
    </location>
</feature>
<evidence type="ECO:0000256" key="3">
    <source>
        <dbReference type="SAM" id="Phobius"/>
    </source>
</evidence>
<feature type="domain" description="Bacterial sugar transferase" evidence="5">
    <location>
        <begin position="545"/>
        <end position="734"/>
    </location>
</feature>
<proteinExistence type="inferred from homology"/>
<sequence length="743" mass="81473">MTAVDVSILIVSHGHGALVRDCLSTIGAGMVGMTYEVILVDNLNEADFLTKVGGNRPEMTVVQNAERLGFGANVNKAARIADGRVLLILNPDTKYHAGRVADAVRFLEDDISIGVVAARLLNVDLTDQRNFRSFPSMWIAVLRGFGADDWRRRPAFYRRSLLEGVPLDGPTKVDWVYGSFMLIRKSVFEAFGGFDEGFYMYYEDVNLCFRLRKAGLSTFVYPGLEFVHHHLRTSSESATGSHRKYHVNSLARYLWKSNGFLTSPRMPCDAGVPSRRAAMAGGVPEAAANPLALVVSPSSMRPFVQLAFLAAVAGSTVVASALAWNLVVAGGMAAGAMDRVTWLIAASYIACIIIAEFMLKEFDPTRLGDAHARVIGVVESSIIAAFPVALFVVASGNLTDRKHELFLMMLVGVALLFNAATALVFARLISSEGARIGLVVDQASAAPPKAPELPIGLQIVSLIIPMGGVGMASVRNRIADAIRSQAIDHLLLVTGRTSGADALQLVHDLSMFDIPMWHAQVGEDNSVDLVQLKAQLRSRTREGLKRGFDLIFAIAALTVLFIPMLVIAAAIKLEDSGPIFFGQPRLGRNQVPFMMLKFRSMYVSQADVRGDQLTARGDARITRVGAFLRRTSLDELPQFINVINGDMSIVGPRPLPIGFHFKGKPFEHMIPNWHHRHRVRPGITGLSQLKGLRGTPEEIFEACEMMKLRAKYDNLYIDHWSIWMDFRIVIMTVVSGAFMSSAY</sequence>
<keyword evidence="7" id="KW-1185">Reference proteome</keyword>
<dbReference type="CDD" id="cd04186">
    <property type="entry name" value="GT_2_like_c"/>
    <property type="match status" value="1"/>
</dbReference>
<dbReference type="Proteomes" id="UP000219167">
    <property type="component" value="Unassembled WGS sequence"/>
</dbReference>
<keyword evidence="2" id="KW-0270">Exopolysaccharide synthesis</keyword>
<gene>
    <name evidence="6" type="ORF">SAMN05892877_10264</name>
</gene>
<dbReference type="OrthoDB" id="9808602at2"/>
<dbReference type="Pfam" id="PF00535">
    <property type="entry name" value="Glycos_transf_2"/>
    <property type="match status" value="1"/>
</dbReference>
<keyword evidence="3" id="KW-0472">Membrane</keyword>
<evidence type="ECO:0000259" key="5">
    <source>
        <dbReference type="Pfam" id="PF02397"/>
    </source>
</evidence>
<dbReference type="AlphaFoldDB" id="A0A285U2S6"/>
<dbReference type="Pfam" id="PF02397">
    <property type="entry name" value="Bac_transf"/>
    <property type="match status" value="1"/>
</dbReference>
<dbReference type="InterPro" id="IPR003362">
    <property type="entry name" value="Bact_transf"/>
</dbReference>
<feature type="transmembrane region" description="Helical" evidence="3">
    <location>
        <begin position="455"/>
        <end position="474"/>
    </location>
</feature>
<dbReference type="Gene3D" id="3.90.550.10">
    <property type="entry name" value="Spore Coat Polysaccharide Biosynthesis Protein SpsA, Chain A"/>
    <property type="match status" value="1"/>
</dbReference>
<dbReference type="RefSeq" id="WP_097136186.1">
    <property type="nucleotide sequence ID" value="NZ_OBQD01000002.1"/>
</dbReference>
<dbReference type="SUPFAM" id="SSF53448">
    <property type="entry name" value="Nucleotide-diphospho-sugar transferases"/>
    <property type="match status" value="1"/>
</dbReference>
<feature type="transmembrane region" description="Helical" evidence="3">
    <location>
        <begin position="306"/>
        <end position="328"/>
    </location>
</feature>
<evidence type="ECO:0000313" key="6">
    <source>
        <dbReference type="EMBL" id="SOC35728.1"/>
    </source>
</evidence>
<keyword evidence="3" id="KW-0812">Transmembrane</keyword>
<keyword evidence="6" id="KW-0808">Transferase</keyword>
<evidence type="ECO:0000259" key="4">
    <source>
        <dbReference type="Pfam" id="PF00535"/>
    </source>
</evidence>
<evidence type="ECO:0000313" key="7">
    <source>
        <dbReference type="Proteomes" id="UP000219167"/>
    </source>
</evidence>
<dbReference type="InterPro" id="IPR001173">
    <property type="entry name" value="Glyco_trans_2-like"/>
</dbReference>
<comment type="similarity">
    <text evidence="1">Belongs to the bacterial sugar transferase family.</text>
</comment>
<reference evidence="6 7" key="1">
    <citation type="submission" date="2017-08" db="EMBL/GenBank/DDBJ databases">
        <authorList>
            <person name="de Groot N.N."/>
        </authorList>
    </citation>
    <scope>NUCLEOTIDE SEQUENCE [LARGE SCALE GENOMIC DNA]</scope>
    <source>
        <strain evidence="6 7">JC85</strain>
    </source>
</reference>
<evidence type="ECO:0000256" key="1">
    <source>
        <dbReference type="ARBA" id="ARBA00006464"/>
    </source>
</evidence>
<accession>A0A285U2S6</accession>
<keyword evidence="3" id="KW-1133">Transmembrane helix</keyword>